<keyword evidence="2" id="KW-0482">Metalloprotease</keyword>
<dbReference type="GO" id="GO:0006950">
    <property type="term" value="P:response to stress"/>
    <property type="evidence" value="ECO:0007669"/>
    <property type="project" value="UniProtKB-ARBA"/>
</dbReference>
<proteinExistence type="predicted"/>
<dbReference type="GO" id="GO:0008237">
    <property type="term" value="F:metallopeptidase activity"/>
    <property type="evidence" value="ECO:0007669"/>
    <property type="project" value="UniProtKB-KW"/>
</dbReference>
<dbReference type="Proteomes" id="UP000480266">
    <property type="component" value="Unassembled WGS sequence"/>
</dbReference>
<dbReference type="GO" id="GO:0006508">
    <property type="term" value="P:proteolysis"/>
    <property type="evidence" value="ECO:0007669"/>
    <property type="project" value="UniProtKB-KW"/>
</dbReference>
<protein>
    <submittedName>
        <fullName evidence="2">SprT family zinc-dependent metalloprotease</fullName>
    </submittedName>
</protein>
<keyword evidence="2" id="KW-0378">Hydrolase</keyword>
<reference evidence="2" key="1">
    <citation type="submission" date="2020-02" db="EMBL/GenBank/DDBJ databases">
        <title>Draft genome sequence of Candidatus Afipia apatlaquensis IBT-C3, a potential strain for decolorization of textile dyes.</title>
        <authorList>
            <person name="Sanchez-Reyes A."/>
            <person name="Breton-Deval L."/>
            <person name="Mangelson H."/>
            <person name="Sanchez-Flores A."/>
        </authorList>
    </citation>
    <scope>NUCLEOTIDE SEQUENCE [LARGE SCALE GENOMIC DNA]</scope>
    <source>
        <strain evidence="2">IBT-C3</strain>
    </source>
</reference>
<evidence type="ECO:0000259" key="1">
    <source>
        <dbReference type="Pfam" id="PF10263"/>
    </source>
</evidence>
<keyword evidence="3" id="KW-1185">Reference proteome</keyword>
<keyword evidence="2" id="KW-0645">Protease</keyword>
<accession>A0A7C9RGX5</accession>
<name>A0A7C9RGX5_9BRAD</name>
<evidence type="ECO:0000313" key="2">
    <source>
        <dbReference type="EMBL" id="NGX97185.1"/>
    </source>
</evidence>
<dbReference type="Pfam" id="PF10263">
    <property type="entry name" value="SprT-like"/>
    <property type="match status" value="1"/>
</dbReference>
<comment type="caution">
    <text evidence="2">The sequence shown here is derived from an EMBL/GenBank/DDBJ whole genome shotgun (WGS) entry which is preliminary data.</text>
</comment>
<organism evidence="2 3">
    <name type="scientific">Candidatus Afipia apatlaquensis</name>
    <dbReference type="NCBI Taxonomy" id="2712852"/>
    <lineage>
        <taxon>Bacteria</taxon>
        <taxon>Pseudomonadati</taxon>
        <taxon>Pseudomonadota</taxon>
        <taxon>Alphaproteobacteria</taxon>
        <taxon>Hyphomicrobiales</taxon>
        <taxon>Nitrobacteraceae</taxon>
        <taxon>Afipia</taxon>
    </lineage>
</organism>
<evidence type="ECO:0000313" key="3">
    <source>
        <dbReference type="Proteomes" id="UP000480266"/>
    </source>
</evidence>
<dbReference type="EMBL" id="JAAMRR010000957">
    <property type="protein sequence ID" value="NGX97185.1"/>
    <property type="molecule type" value="Genomic_DNA"/>
</dbReference>
<dbReference type="InterPro" id="IPR006640">
    <property type="entry name" value="SprT-like_domain"/>
</dbReference>
<sequence length="238" mass="26747">MATTGRVNRRRKHALLDRTIQKHRKVKAGPRIDPIPQSYRPLRQACVRFNNQLFGGKLPPCLVTLQRKRSALGYFAGRRFKSSDGAVVTDEIALNPACFAARGAKRVLSTLAHELVHQWQHHYGKPSRSGYHNSEWAAKMAEIGLIPSHTGRPGGNKTGQRMTHFIQPGGRFDRIADALIAKGFALAYVERTTKTQRKVALKKRQSKTRYRCPCCQQNAWAKPVANLVCGDCQERLVP</sequence>
<gene>
    <name evidence="2" type="ORF">G4V63_18825</name>
</gene>
<feature type="domain" description="SprT-like" evidence="1">
    <location>
        <begin position="45"/>
        <end position="144"/>
    </location>
</feature>
<dbReference type="AlphaFoldDB" id="A0A7C9RGX5"/>